<dbReference type="Pfam" id="PF00565">
    <property type="entry name" value="SNase"/>
    <property type="match status" value="5"/>
</dbReference>
<dbReference type="GO" id="GO:0003723">
    <property type="term" value="F:RNA binding"/>
    <property type="evidence" value="ECO:0007669"/>
    <property type="project" value="TreeGrafter"/>
</dbReference>
<dbReference type="CDD" id="cd00175">
    <property type="entry name" value="SNc"/>
    <property type="match status" value="1"/>
</dbReference>
<keyword evidence="6" id="KW-0677">Repeat</keyword>
<keyword evidence="5" id="KW-0597">Phosphoprotein</keyword>
<evidence type="ECO:0000256" key="4">
    <source>
        <dbReference type="ARBA" id="ARBA00022490"/>
    </source>
</evidence>
<feature type="domain" description="TNase-like" evidence="9">
    <location>
        <begin position="449"/>
        <end position="582"/>
    </location>
</feature>
<dbReference type="Proteomes" id="UP000243519">
    <property type="component" value="Unassembled WGS sequence"/>
</dbReference>
<evidence type="ECO:0000256" key="7">
    <source>
        <dbReference type="SAM" id="MobiDB-lite"/>
    </source>
</evidence>
<name>A0A178FMQ2_TRIVO</name>
<dbReference type="SMART" id="SM00333">
    <property type="entry name" value="TUDOR"/>
    <property type="match status" value="1"/>
</dbReference>
<dbReference type="Gene3D" id="2.40.50.90">
    <property type="match status" value="5"/>
</dbReference>
<dbReference type="GO" id="GO:0005634">
    <property type="term" value="C:nucleus"/>
    <property type="evidence" value="ECO:0007669"/>
    <property type="project" value="TreeGrafter"/>
</dbReference>
<protein>
    <recommendedName>
        <fullName evidence="2">Probable endonuclease LCL3</fullName>
    </recommendedName>
    <alternativeName>
        <fullName evidence="3">Probable endonuclease lcl3</fullName>
    </alternativeName>
</protein>
<dbReference type="PIRSF" id="PIRSF017179">
    <property type="entry name" value="RISC-Tudor-SN"/>
    <property type="match status" value="1"/>
</dbReference>
<keyword evidence="11" id="KW-1185">Reference proteome</keyword>
<dbReference type="InterPro" id="IPR035437">
    <property type="entry name" value="SNase_OB-fold_sf"/>
</dbReference>
<feature type="domain" description="TNase-like" evidence="9">
    <location>
        <begin position="167"/>
        <end position="420"/>
    </location>
</feature>
<evidence type="ECO:0000259" key="9">
    <source>
        <dbReference type="PROSITE" id="PS50830"/>
    </source>
</evidence>
<dbReference type="InterPro" id="IPR002999">
    <property type="entry name" value="Tudor"/>
</dbReference>
<feature type="compositionally biased region" description="Low complexity" evidence="7">
    <location>
        <begin position="595"/>
        <end position="610"/>
    </location>
</feature>
<accession>A0A178FMQ2</accession>
<dbReference type="PROSITE" id="PS50830">
    <property type="entry name" value="TNASE_3"/>
    <property type="match status" value="3"/>
</dbReference>
<dbReference type="SUPFAM" id="SSF63748">
    <property type="entry name" value="Tudor/PWWP/MBT"/>
    <property type="match status" value="1"/>
</dbReference>
<dbReference type="FunFam" id="2.40.50.90:FF:000010">
    <property type="entry name" value="Ribonuclease"/>
    <property type="match status" value="1"/>
</dbReference>
<dbReference type="FunFam" id="2.30.30.140:FF:000018">
    <property type="entry name" value="Serine/threonine-protein kinase 31"/>
    <property type="match status" value="1"/>
</dbReference>
<dbReference type="SUPFAM" id="SSF50199">
    <property type="entry name" value="Staphylococcal nuclease"/>
    <property type="match status" value="5"/>
</dbReference>
<evidence type="ECO:0000256" key="5">
    <source>
        <dbReference type="ARBA" id="ARBA00022553"/>
    </source>
</evidence>
<feature type="compositionally biased region" description="Acidic residues" evidence="7">
    <location>
        <begin position="585"/>
        <end position="594"/>
    </location>
</feature>
<dbReference type="GO" id="GO:0031332">
    <property type="term" value="C:RNAi effector complex"/>
    <property type="evidence" value="ECO:0007669"/>
    <property type="project" value="InterPro"/>
</dbReference>
<dbReference type="FunFam" id="2.40.50.90:FF:000030">
    <property type="entry name" value="Transcription factor (Snd1/p100), putative"/>
    <property type="match status" value="1"/>
</dbReference>
<dbReference type="FunFam" id="2.40.50.90:FF:000019">
    <property type="entry name" value="Transcription factor (Snd1/p100), putative"/>
    <property type="match status" value="1"/>
</dbReference>
<dbReference type="GO" id="GO:0006402">
    <property type="term" value="P:mRNA catabolic process"/>
    <property type="evidence" value="ECO:0007669"/>
    <property type="project" value="TreeGrafter"/>
</dbReference>
<dbReference type="GO" id="GO:0004518">
    <property type="term" value="F:nuclease activity"/>
    <property type="evidence" value="ECO:0007669"/>
    <property type="project" value="TreeGrafter"/>
</dbReference>
<reference evidence="10 11" key="1">
    <citation type="submission" date="2016-05" db="EMBL/GenBank/DDBJ databases">
        <title>Genome sequencing of Trichophyton violaceum CMCC(F)T3l isolated from hair.</title>
        <authorList>
            <person name="Zhan P."/>
            <person name="Tao Y."/>
            <person name="Liu W."/>
        </authorList>
    </citation>
    <scope>NUCLEOTIDE SEQUENCE [LARGE SCALE GENOMIC DNA]</scope>
    <source>
        <strain evidence="11">CMCC(F)T3l</strain>
    </source>
</reference>
<feature type="domain" description="TNase-like" evidence="9">
    <location>
        <begin position="2"/>
        <end position="144"/>
    </location>
</feature>
<proteinExistence type="predicted"/>
<evidence type="ECO:0000313" key="11">
    <source>
        <dbReference type="Proteomes" id="UP000243519"/>
    </source>
</evidence>
<dbReference type="InterPro" id="IPR016071">
    <property type="entry name" value="Staphylococal_nuclease_OB-fold"/>
</dbReference>
<dbReference type="SMART" id="SM00318">
    <property type="entry name" value="SNc"/>
    <property type="match status" value="4"/>
</dbReference>
<dbReference type="Gene3D" id="2.30.30.140">
    <property type="match status" value="1"/>
</dbReference>
<comment type="caution">
    <text evidence="10">The sequence shown here is derived from an EMBL/GenBank/DDBJ whole genome shotgun (WGS) entry which is preliminary data.</text>
</comment>
<feature type="domain" description="Tudor" evidence="8">
    <location>
        <begin position="665"/>
        <end position="725"/>
    </location>
</feature>
<dbReference type="OrthoDB" id="10023235at2759"/>
<comment type="subcellular location">
    <subcellularLocation>
        <location evidence="1">Cytoplasm</location>
    </subcellularLocation>
</comment>
<dbReference type="PROSITE" id="PS50304">
    <property type="entry name" value="TUDOR"/>
    <property type="match status" value="1"/>
</dbReference>
<evidence type="ECO:0000256" key="3">
    <source>
        <dbReference type="ARBA" id="ARBA00014651"/>
    </source>
</evidence>
<evidence type="ECO:0000313" key="10">
    <source>
        <dbReference type="EMBL" id="OAL73579.1"/>
    </source>
</evidence>
<organism evidence="10 11">
    <name type="scientific">Trichophyton violaceum</name>
    <dbReference type="NCBI Taxonomy" id="34388"/>
    <lineage>
        <taxon>Eukaryota</taxon>
        <taxon>Fungi</taxon>
        <taxon>Dikarya</taxon>
        <taxon>Ascomycota</taxon>
        <taxon>Pezizomycotina</taxon>
        <taxon>Eurotiomycetes</taxon>
        <taxon>Eurotiomycetidae</taxon>
        <taxon>Onygenales</taxon>
        <taxon>Arthrodermataceae</taxon>
        <taxon>Trichophyton</taxon>
    </lineage>
</organism>
<keyword evidence="4" id="KW-0963">Cytoplasm</keyword>
<evidence type="ECO:0000256" key="2">
    <source>
        <dbReference type="ARBA" id="ARBA00013404"/>
    </source>
</evidence>
<dbReference type="GO" id="GO:0031047">
    <property type="term" value="P:regulatory ncRNA-mediated gene silencing"/>
    <property type="evidence" value="ECO:0007669"/>
    <property type="project" value="InterPro"/>
</dbReference>
<dbReference type="PANTHER" id="PTHR12302">
    <property type="entry name" value="EBNA2 BINDING PROTEIN P100"/>
    <property type="match status" value="1"/>
</dbReference>
<dbReference type="GO" id="GO:0005829">
    <property type="term" value="C:cytosol"/>
    <property type="evidence" value="ECO:0007669"/>
    <property type="project" value="TreeGrafter"/>
</dbReference>
<evidence type="ECO:0000256" key="1">
    <source>
        <dbReference type="ARBA" id="ARBA00004496"/>
    </source>
</evidence>
<feature type="region of interest" description="Disordered" evidence="7">
    <location>
        <begin position="577"/>
        <end position="614"/>
    </location>
</feature>
<dbReference type="AlphaFoldDB" id="A0A178FMQ2"/>
<dbReference type="EMBL" id="LHPN01000002">
    <property type="protein sequence ID" value="OAL73579.1"/>
    <property type="molecule type" value="Genomic_DNA"/>
</dbReference>
<evidence type="ECO:0000256" key="6">
    <source>
        <dbReference type="ARBA" id="ARBA00022737"/>
    </source>
</evidence>
<dbReference type="Pfam" id="PF00567">
    <property type="entry name" value="TUDOR"/>
    <property type="match status" value="1"/>
</dbReference>
<sequence>MPLLEARVKSVLSGDTVVLTHVSNPAQERILSLAYVSAPRLKREGDEPFAFQSREFLRELLVGKVVQFQVLYAIPTGAKREYGIVKVPGANGKELPELCVSEGWAKVREDAGRRDESEDAAVLLNSLRELESHAKSESKGVWAGDDKINMAYEVKDPQELLDSLKGTPIDSVVEKVLSGDRFLIRLLISPKKHVQTLVVAAGIRAPATKRVNPSDGSEQPGEPYGDQAQMFVEMRLLQRKVKVTLLGLTPQNQLVGTVLHPVGNIAKFLLEAGLARCADHHSTLLGADMAILRQAEKSAKDARKGLFTSHVAPKAAAAAADTDLVAPFGADAKEFLRKKLIGKHVKVTINGKKPASEGFEEREVGTVLVGNANVAVSLVEAGYASVIRHRRDDDDRSPDYDALLLAEEKAQKEEKGMWSPKPPKVKQFQDYSESVQKAKMECSVLQRQKKVSGVVDFVKSGSRFTVLIPRDNAKLTFVLSGIRAPKSARNANEKSEPFGQEAHDFANRRCMQRDVEIDVETIDKVGGFIGTLYVNRENFAKLLVEEGLATVHAYSAEQSGHGMELFAAEKKAKEARKGLWRDWDPSQDAEDDEGAPAATGGAAGASTEAPARGRDYRDVMLTHVDEDGKLKLQQIGAGTTGLTELMDSFRAFHINKANDKPLDGPPKAGDLVAARFSEDNEWYRAKVRRNDREAKASDVVYIDYGNSERVPWSRLRPLAPQFSQQKLKPQAVDAAMSFLQFPASPEYLKDAIHFLASQTVDRELVANVDHTADGVLYVTLLDASASQNLEQSINAEVVREGLAMVPRKLKPWERACVDTLANLRKLEDEAKQERRGMWEYGDITED</sequence>
<dbReference type="PANTHER" id="PTHR12302:SF2">
    <property type="entry name" value="STAPHYLOCOCCAL NUCLEASE DOMAIN-CONTAINING PROTEIN 1"/>
    <property type="match status" value="1"/>
</dbReference>
<gene>
    <name evidence="10" type="ORF">A7D00_1607</name>
</gene>
<evidence type="ECO:0000259" key="8">
    <source>
        <dbReference type="PROSITE" id="PS50304"/>
    </source>
</evidence>
<dbReference type="InterPro" id="IPR016685">
    <property type="entry name" value="Silence_cplx_Nase-comp_TudorSN"/>
</dbReference>